<evidence type="ECO:0000313" key="5">
    <source>
        <dbReference type="Proteomes" id="UP000245680"/>
    </source>
</evidence>
<dbReference type="InterPro" id="IPR002942">
    <property type="entry name" value="S4_RNA-bd"/>
</dbReference>
<proteinExistence type="predicted"/>
<accession>A0A2V2LEW5</accession>
<evidence type="ECO:0000313" key="4">
    <source>
        <dbReference type="EMBL" id="PWR04148.1"/>
    </source>
</evidence>
<feature type="compositionally biased region" description="Basic residues" evidence="2">
    <location>
        <begin position="107"/>
        <end position="119"/>
    </location>
</feature>
<dbReference type="SUPFAM" id="SSF55174">
    <property type="entry name" value="Alpha-L RNA-binding motif"/>
    <property type="match status" value="1"/>
</dbReference>
<organism evidence="4 5">
    <name type="scientific">Meridianimarinicoccus roseus</name>
    <dbReference type="NCBI Taxonomy" id="2072018"/>
    <lineage>
        <taxon>Bacteria</taxon>
        <taxon>Pseudomonadati</taxon>
        <taxon>Pseudomonadota</taxon>
        <taxon>Alphaproteobacteria</taxon>
        <taxon>Rhodobacterales</taxon>
        <taxon>Paracoccaceae</taxon>
        <taxon>Meridianimarinicoccus</taxon>
    </lineage>
</organism>
<dbReference type="EMBL" id="QGKU01000012">
    <property type="protein sequence ID" value="PWR04148.1"/>
    <property type="molecule type" value="Genomic_DNA"/>
</dbReference>
<feature type="region of interest" description="Disordered" evidence="2">
    <location>
        <begin position="79"/>
        <end position="119"/>
    </location>
</feature>
<evidence type="ECO:0000256" key="2">
    <source>
        <dbReference type="SAM" id="MobiDB-lite"/>
    </source>
</evidence>
<dbReference type="CDD" id="cd00165">
    <property type="entry name" value="S4"/>
    <property type="match status" value="1"/>
</dbReference>
<dbReference type="Pfam" id="PF01479">
    <property type="entry name" value="S4"/>
    <property type="match status" value="1"/>
</dbReference>
<dbReference type="PROSITE" id="PS50889">
    <property type="entry name" value="S4"/>
    <property type="match status" value="1"/>
</dbReference>
<dbReference type="Proteomes" id="UP000245680">
    <property type="component" value="Unassembled WGS sequence"/>
</dbReference>
<dbReference type="Gene3D" id="3.10.290.10">
    <property type="entry name" value="RNA-binding S4 domain"/>
    <property type="match status" value="1"/>
</dbReference>
<dbReference type="AlphaFoldDB" id="A0A2V2LEW5"/>
<dbReference type="InterPro" id="IPR036986">
    <property type="entry name" value="S4_RNA-bd_sf"/>
</dbReference>
<dbReference type="OrthoDB" id="9797176at2"/>
<protein>
    <submittedName>
        <fullName evidence="4">RNA-binding protein S4</fullName>
    </submittedName>
</protein>
<keyword evidence="1" id="KW-0694">RNA-binding</keyword>
<keyword evidence="5" id="KW-1185">Reference proteome</keyword>
<dbReference type="SMART" id="SM00363">
    <property type="entry name" value="S4"/>
    <property type="match status" value="1"/>
</dbReference>
<gene>
    <name evidence="4" type="ORF">DKT77_03365</name>
</gene>
<feature type="domain" description="RNA-binding S4" evidence="3">
    <location>
        <begin position="1"/>
        <end position="64"/>
    </location>
</feature>
<comment type="caution">
    <text evidence="4">The sequence shown here is derived from an EMBL/GenBank/DDBJ whole genome shotgun (WGS) entry which is preliminary data.</text>
</comment>
<dbReference type="GO" id="GO:0003723">
    <property type="term" value="F:RNA binding"/>
    <property type="evidence" value="ECO:0007669"/>
    <property type="project" value="UniProtKB-KW"/>
</dbReference>
<evidence type="ECO:0000256" key="1">
    <source>
        <dbReference type="PROSITE-ProRule" id="PRU00182"/>
    </source>
</evidence>
<sequence>MRLDKWLWQARFFKTRGRAAEVVGGGHVRVNARPVSKPSQAVRVGDTLTFAQGRAIRVVRVVGIPVRRGPATEAQALYDDLSPPPPPAAAETGAPTPVVGRVDRKERRAARLSKRGPLE</sequence>
<name>A0A2V2LEW5_9RHOB</name>
<reference evidence="4 5" key="1">
    <citation type="submission" date="2018-05" db="EMBL/GenBank/DDBJ databases">
        <title>Rhodobacteraceae gen. nov., sp. nov. isolated from sea water.</title>
        <authorList>
            <person name="Ren Y."/>
        </authorList>
    </citation>
    <scope>NUCLEOTIDE SEQUENCE [LARGE SCALE GENOMIC DNA]</scope>
    <source>
        <strain evidence="4 5">TG-679</strain>
    </source>
</reference>
<evidence type="ECO:0000259" key="3">
    <source>
        <dbReference type="SMART" id="SM00363"/>
    </source>
</evidence>